<feature type="compositionally biased region" description="Basic and acidic residues" evidence="1">
    <location>
        <begin position="84"/>
        <end position="99"/>
    </location>
</feature>
<evidence type="ECO:0000313" key="2">
    <source>
        <dbReference type="EMBL" id="KAL1279805.1"/>
    </source>
</evidence>
<reference evidence="2 3" key="1">
    <citation type="submission" date="2023-09" db="EMBL/GenBank/DDBJ databases">
        <authorList>
            <person name="Wang M."/>
        </authorList>
    </citation>
    <scope>NUCLEOTIDE SEQUENCE [LARGE SCALE GENOMIC DNA]</scope>
    <source>
        <strain evidence="2">GT-2023</strain>
        <tissue evidence="2">Liver</tissue>
    </source>
</reference>
<dbReference type="Proteomes" id="UP001558613">
    <property type="component" value="Unassembled WGS sequence"/>
</dbReference>
<keyword evidence="3" id="KW-1185">Reference proteome</keyword>
<feature type="non-terminal residue" evidence="2">
    <location>
        <position position="1"/>
    </location>
</feature>
<gene>
    <name evidence="2" type="ORF">QQF64_014405</name>
</gene>
<evidence type="ECO:0000313" key="3">
    <source>
        <dbReference type="Proteomes" id="UP001558613"/>
    </source>
</evidence>
<organism evidence="2 3">
    <name type="scientific">Cirrhinus molitorella</name>
    <name type="common">mud carp</name>
    <dbReference type="NCBI Taxonomy" id="172907"/>
    <lineage>
        <taxon>Eukaryota</taxon>
        <taxon>Metazoa</taxon>
        <taxon>Chordata</taxon>
        <taxon>Craniata</taxon>
        <taxon>Vertebrata</taxon>
        <taxon>Euteleostomi</taxon>
        <taxon>Actinopterygii</taxon>
        <taxon>Neopterygii</taxon>
        <taxon>Teleostei</taxon>
        <taxon>Ostariophysi</taxon>
        <taxon>Cypriniformes</taxon>
        <taxon>Cyprinidae</taxon>
        <taxon>Labeoninae</taxon>
        <taxon>Labeonini</taxon>
        <taxon>Cirrhinus</taxon>
    </lineage>
</organism>
<protein>
    <submittedName>
        <fullName evidence="2">Uncharacterized protein</fullName>
    </submittedName>
</protein>
<accession>A0ABR3NTD6</accession>
<evidence type="ECO:0000256" key="1">
    <source>
        <dbReference type="SAM" id="MobiDB-lite"/>
    </source>
</evidence>
<name>A0ABR3NTD6_9TELE</name>
<proteinExistence type="predicted"/>
<sequence>EAFVDLYGRQRDSVFRSSWSSIVTVFVACPLSPLRLNPLLCFPQKTSVSQDCSSSKLLSHSLRVFLLCPQTQRQKRQEMNALPTDHERMEEKKNNEVKETRAAVSMAELAQISK</sequence>
<dbReference type="EMBL" id="JAYMGO010000002">
    <property type="protein sequence ID" value="KAL1279805.1"/>
    <property type="molecule type" value="Genomic_DNA"/>
</dbReference>
<comment type="caution">
    <text evidence="2">The sequence shown here is derived from an EMBL/GenBank/DDBJ whole genome shotgun (WGS) entry which is preliminary data.</text>
</comment>
<feature type="region of interest" description="Disordered" evidence="1">
    <location>
        <begin position="76"/>
        <end position="99"/>
    </location>
</feature>